<reference evidence="1" key="1">
    <citation type="submission" date="2019-12" db="EMBL/GenBank/DDBJ databases">
        <title>An insight into the sialome of adult female Ixodes ricinus ticks feeding for 6 days.</title>
        <authorList>
            <person name="Perner J."/>
            <person name="Ribeiro J.M.C."/>
        </authorList>
    </citation>
    <scope>NUCLEOTIDE SEQUENCE</scope>
    <source>
        <strain evidence="1">Semi-engorged</strain>
        <tissue evidence="1">Salivary glands</tissue>
    </source>
</reference>
<organism evidence="1">
    <name type="scientific">Ixodes ricinus</name>
    <name type="common">Common tick</name>
    <name type="synonym">Acarus ricinus</name>
    <dbReference type="NCBI Taxonomy" id="34613"/>
    <lineage>
        <taxon>Eukaryota</taxon>
        <taxon>Metazoa</taxon>
        <taxon>Ecdysozoa</taxon>
        <taxon>Arthropoda</taxon>
        <taxon>Chelicerata</taxon>
        <taxon>Arachnida</taxon>
        <taxon>Acari</taxon>
        <taxon>Parasitiformes</taxon>
        <taxon>Ixodida</taxon>
        <taxon>Ixodoidea</taxon>
        <taxon>Ixodidae</taxon>
        <taxon>Ixodinae</taxon>
        <taxon>Ixodes</taxon>
    </lineage>
</organism>
<dbReference type="EMBL" id="GIFC01000514">
    <property type="protein sequence ID" value="MXU82597.1"/>
    <property type="molecule type" value="Transcribed_RNA"/>
</dbReference>
<sequence length="69" mass="7943">MPVQVFLPPCTRGLVFIAAIVLRSGFFQTDGESCVPITVHIDRHLHRCQPFHTTVRRQIVHIHVRITIM</sequence>
<dbReference type="AlphaFoldDB" id="A0A6B0U080"/>
<name>A0A6B0U080_IXORI</name>
<proteinExistence type="predicted"/>
<protein>
    <submittedName>
        <fullName evidence="1">Putative secreted protein</fullName>
    </submittedName>
</protein>
<accession>A0A6B0U080</accession>
<evidence type="ECO:0000313" key="1">
    <source>
        <dbReference type="EMBL" id="MXU82597.1"/>
    </source>
</evidence>